<dbReference type="Proteomes" id="UP000322887">
    <property type="component" value="Chromosome"/>
</dbReference>
<accession>A0ABX5YPW7</accession>
<gene>
    <name evidence="2" type="ORF">GmarT_35300</name>
</gene>
<dbReference type="EMBL" id="CP042910">
    <property type="protein sequence ID" value="QEG17648.1"/>
    <property type="molecule type" value="Genomic_DNA"/>
</dbReference>
<evidence type="ECO:0000256" key="1">
    <source>
        <dbReference type="SAM" id="Phobius"/>
    </source>
</evidence>
<sequence>MGLETLQKNWIQTNMKIRTINQALVFNLTTLVAILMGGLAVSEAGPGVYLEVAAGNQARQNCVVSMPVPDMFKNQKHLTLFRLDKKQEIPVQIGQAGEQKELVWIMRDLLPAGATRKYQLLTGGTGSQQKEQVTVIDDGEHLNVKVAEKPVLTYNHAIVKAPKRDESYYDKSGYIHPLYTPSGKVISDDFNPDHPHQHGIMLSWRKILFEGRENNGWDQKSQLGKVEHNQVNSFSGGPVFGSFTTTIDHIDLTKKSGPVTMLKEVWQVRVYALDEQFLFDIRSNQKCATDQPVTIDKIHYGGMTVRGHADWHGADAYNYLTSEGKDKLTGNQSRPSWVEMYGRLGDETAGIAILNHPGNFRFPQPVRLHPTMPYFCFAVASLDPFIIEPGKSFVSRYRYYVHDGKPNAEQDQRLWEDYAHPPQVKIISAP</sequence>
<reference evidence="2 3" key="1">
    <citation type="submission" date="2019-08" db="EMBL/GenBank/DDBJ databases">
        <title>Deep-cultivation of Planctomycetes and their phenomic and genomic characterization uncovers novel biology.</title>
        <authorList>
            <person name="Wiegand S."/>
            <person name="Jogler M."/>
            <person name="Boedeker C."/>
            <person name="Pinto D."/>
            <person name="Vollmers J."/>
            <person name="Rivas-Marin E."/>
            <person name="Kohn T."/>
            <person name="Peeters S.H."/>
            <person name="Heuer A."/>
            <person name="Rast P."/>
            <person name="Oberbeckmann S."/>
            <person name="Bunk B."/>
            <person name="Jeske O."/>
            <person name="Meyerdierks A."/>
            <person name="Storesund J.E."/>
            <person name="Kallscheuer N."/>
            <person name="Luecker S."/>
            <person name="Lage O.M."/>
            <person name="Pohl T."/>
            <person name="Merkel B.J."/>
            <person name="Hornburger P."/>
            <person name="Mueller R.-W."/>
            <person name="Bruemmer F."/>
            <person name="Labrenz M."/>
            <person name="Spormann A.M."/>
            <person name="Op den Camp H."/>
            <person name="Overmann J."/>
            <person name="Amann R."/>
            <person name="Jetten M.S.M."/>
            <person name="Mascher T."/>
            <person name="Medema M.H."/>
            <person name="Devos D.P."/>
            <person name="Kaster A.-K."/>
            <person name="Ovreas L."/>
            <person name="Rohde M."/>
            <person name="Galperin M.Y."/>
            <person name="Jogler C."/>
        </authorList>
    </citation>
    <scope>NUCLEOTIDE SEQUENCE [LARGE SCALE GENOMIC DNA]</scope>
    <source>
        <strain evidence="2 3">DSM 8797</strain>
    </source>
</reference>
<protein>
    <recommendedName>
        <fullName evidence="4">Methane oxygenase PmoA</fullName>
    </recommendedName>
</protein>
<name>A0ABX5YPW7_9PLAN</name>
<feature type="transmembrane region" description="Helical" evidence="1">
    <location>
        <begin position="20"/>
        <end position="41"/>
    </location>
</feature>
<dbReference type="InterPro" id="IPR029475">
    <property type="entry name" value="DUF6807"/>
</dbReference>
<keyword evidence="1" id="KW-0472">Membrane</keyword>
<dbReference type="Pfam" id="PF14100">
    <property type="entry name" value="DUF6807"/>
    <property type="match status" value="1"/>
</dbReference>
<keyword evidence="3" id="KW-1185">Reference proteome</keyword>
<keyword evidence="1" id="KW-1133">Transmembrane helix</keyword>
<evidence type="ECO:0000313" key="2">
    <source>
        <dbReference type="EMBL" id="QEG17648.1"/>
    </source>
</evidence>
<evidence type="ECO:0000313" key="3">
    <source>
        <dbReference type="Proteomes" id="UP000322887"/>
    </source>
</evidence>
<evidence type="ECO:0008006" key="4">
    <source>
        <dbReference type="Google" id="ProtNLM"/>
    </source>
</evidence>
<proteinExistence type="predicted"/>
<organism evidence="2 3">
    <name type="scientific">Gimesia maris</name>
    <dbReference type="NCBI Taxonomy" id="122"/>
    <lineage>
        <taxon>Bacteria</taxon>
        <taxon>Pseudomonadati</taxon>
        <taxon>Planctomycetota</taxon>
        <taxon>Planctomycetia</taxon>
        <taxon>Planctomycetales</taxon>
        <taxon>Planctomycetaceae</taxon>
        <taxon>Gimesia</taxon>
    </lineage>
</organism>
<keyword evidence="1" id="KW-0812">Transmembrane</keyword>